<keyword evidence="6" id="KW-0411">Iron-sulfur</keyword>
<evidence type="ECO:0000256" key="7">
    <source>
        <dbReference type="ARBA" id="ARBA00023157"/>
    </source>
</evidence>
<gene>
    <name evidence="12" type="ORF">SaccyDRAFT_1904</name>
</gene>
<evidence type="ECO:0000256" key="8">
    <source>
        <dbReference type="ARBA" id="ARBA00029586"/>
    </source>
</evidence>
<dbReference type="EMBL" id="CM001440">
    <property type="protein sequence ID" value="EHR60798.1"/>
    <property type="molecule type" value="Genomic_DNA"/>
</dbReference>
<evidence type="ECO:0000256" key="3">
    <source>
        <dbReference type="ARBA" id="ARBA00022714"/>
    </source>
</evidence>
<dbReference type="InterPro" id="IPR017941">
    <property type="entry name" value="Rieske_2Fe-2S"/>
</dbReference>
<keyword evidence="3" id="KW-0001">2Fe-2S</keyword>
<evidence type="ECO:0000313" key="13">
    <source>
        <dbReference type="Proteomes" id="UP000002791"/>
    </source>
</evidence>
<dbReference type="InterPro" id="IPR036922">
    <property type="entry name" value="Rieske_2Fe-2S_sf"/>
</dbReference>
<evidence type="ECO:0000259" key="11">
    <source>
        <dbReference type="PROSITE" id="PS51296"/>
    </source>
</evidence>
<dbReference type="PROSITE" id="PS51296">
    <property type="entry name" value="RIESKE"/>
    <property type="match status" value="1"/>
</dbReference>
<sequence>MTGHAHSRRTVLTTGAAVAGAALGTAVLAACSGEGREPGGGQPQTTVPKGTRLAALDDVPVGSATSVTTPDGREAILSRRSENEVTAFSAVCTHQGCTVVPDQSQLRCPCHNSTFDPFTGAVRGGPADAPLPAIEVTIEGNGIVTA</sequence>
<proteinExistence type="predicted"/>
<dbReference type="GO" id="GO:0051537">
    <property type="term" value="F:2 iron, 2 sulfur cluster binding"/>
    <property type="evidence" value="ECO:0007669"/>
    <property type="project" value="UniProtKB-KW"/>
</dbReference>
<keyword evidence="10" id="KW-0732">Signal</keyword>
<dbReference type="InterPro" id="IPR014349">
    <property type="entry name" value="Rieske_Fe-S_prot"/>
</dbReference>
<keyword evidence="7" id="KW-1015">Disulfide bond</keyword>
<evidence type="ECO:0000256" key="4">
    <source>
        <dbReference type="ARBA" id="ARBA00022723"/>
    </source>
</evidence>
<keyword evidence="5" id="KW-0408">Iron</keyword>
<dbReference type="PROSITE" id="PS51318">
    <property type="entry name" value="TAT"/>
    <property type="match status" value="1"/>
</dbReference>
<evidence type="ECO:0000256" key="9">
    <source>
        <dbReference type="ARBA" id="ARBA00034078"/>
    </source>
</evidence>
<dbReference type="GO" id="GO:0046872">
    <property type="term" value="F:metal ion binding"/>
    <property type="evidence" value="ECO:0007669"/>
    <property type="project" value="UniProtKB-KW"/>
</dbReference>
<dbReference type="GO" id="GO:0016705">
    <property type="term" value="F:oxidoreductase activity, acting on paired donors, with incorporation or reduction of molecular oxygen"/>
    <property type="evidence" value="ECO:0007669"/>
    <property type="project" value="UniProtKB-ARBA"/>
</dbReference>
<feature type="chain" id="PRO_5003602160" description="Cytochrome bc1 complex Rieske iron-sulfur subunit" evidence="10">
    <location>
        <begin position="30"/>
        <end position="146"/>
    </location>
</feature>
<feature type="signal peptide" evidence="10">
    <location>
        <begin position="1"/>
        <end position="29"/>
    </location>
</feature>
<evidence type="ECO:0000256" key="1">
    <source>
        <dbReference type="ARBA" id="ARBA00002494"/>
    </source>
</evidence>
<dbReference type="GO" id="GO:0004497">
    <property type="term" value="F:monooxygenase activity"/>
    <property type="evidence" value="ECO:0007669"/>
    <property type="project" value="UniProtKB-ARBA"/>
</dbReference>
<accession>H5XJN2</accession>
<dbReference type="GO" id="GO:0016020">
    <property type="term" value="C:membrane"/>
    <property type="evidence" value="ECO:0007669"/>
    <property type="project" value="InterPro"/>
</dbReference>
<keyword evidence="13" id="KW-1185">Reference proteome</keyword>
<evidence type="ECO:0000313" key="12">
    <source>
        <dbReference type="EMBL" id="EHR60798.1"/>
    </source>
</evidence>
<dbReference type="Gene3D" id="2.102.10.10">
    <property type="entry name" value="Rieske [2Fe-2S] iron-sulphur domain"/>
    <property type="match status" value="1"/>
</dbReference>
<evidence type="ECO:0000256" key="6">
    <source>
        <dbReference type="ARBA" id="ARBA00023014"/>
    </source>
</evidence>
<dbReference type="HOGENOM" id="CLU_055690_1_4_11"/>
<dbReference type="SUPFAM" id="SSF50022">
    <property type="entry name" value="ISP domain"/>
    <property type="match status" value="1"/>
</dbReference>
<evidence type="ECO:0000256" key="10">
    <source>
        <dbReference type="SAM" id="SignalP"/>
    </source>
</evidence>
<organism evidence="12 13">
    <name type="scientific">Saccharomonospora cyanea NA-134</name>
    <dbReference type="NCBI Taxonomy" id="882082"/>
    <lineage>
        <taxon>Bacteria</taxon>
        <taxon>Bacillati</taxon>
        <taxon>Actinomycetota</taxon>
        <taxon>Actinomycetes</taxon>
        <taxon>Pseudonocardiales</taxon>
        <taxon>Pseudonocardiaceae</taxon>
        <taxon>Saccharomonospora</taxon>
    </lineage>
</organism>
<evidence type="ECO:0000256" key="5">
    <source>
        <dbReference type="ARBA" id="ARBA00023004"/>
    </source>
</evidence>
<protein>
    <recommendedName>
        <fullName evidence="2">Cytochrome bc1 complex Rieske iron-sulfur subunit</fullName>
    </recommendedName>
    <alternativeName>
        <fullName evidence="8">Cytochrome bc1 reductase complex subunit QcrA</fullName>
    </alternativeName>
</protein>
<dbReference type="GO" id="GO:0051213">
    <property type="term" value="F:dioxygenase activity"/>
    <property type="evidence" value="ECO:0007669"/>
    <property type="project" value="UniProtKB-KW"/>
</dbReference>
<comment type="cofactor">
    <cofactor evidence="9">
        <name>[2Fe-2S] cluster</name>
        <dbReference type="ChEBI" id="CHEBI:190135"/>
    </cofactor>
</comment>
<feature type="domain" description="Rieske" evidence="11">
    <location>
        <begin position="51"/>
        <end position="145"/>
    </location>
</feature>
<dbReference type="AlphaFoldDB" id="H5XJN2"/>
<dbReference type="eggNOG" id="COG2146">
    <property type="taxonomic scope" value="Bacteria"/>
</dbReference>
<dbReference type="CDD" id="cd03467">
    <property type="entry name" value="Rieske"/>
    <property type="match status" value="1"/>
</dbReference>
<dbReference type="PANTHER" id="PTHR10134">
    <property type="entry name" value="CYTOCHROME B-C1 COMPLEX SUBUNIT RIESKE, MITOCHONDRIAL"/>
    <property type="match status" value="1"/>
</dbReference>
<reference evidence="12 13" key="1">
    <citation type="submission" date="2011-11" db="EMBL/GenBank/DDBJ databases">
        <title>The Noncontiguous Finished sequence of Saccharomonospora cyanea NA-134.</title>
        <authorList>
            <consortium name="US DOE Joint Genome Institute"/>
            <person name="Lucas S."/>
            <person name="Han J."/>
            <person name="Lapidus A."/>
            <person name="Cheng J.-F."/>
            <person name="Goodwin L."/>
            <person name="Pitluck S."/>
            <person name="Peters L."/>
            <person name="Ovchinnikova G."/>
            <person name="Lu M."/>
            <person name="Detter J.C."/>
            <person name="Han C."/>
            <person name="Tapia R."/>
            <person name="Land M."/>
            <person name="Hauser L."/>
            <person name="Kyrpides N."/>
            <person name="Ivanova N."/>
            <person name="Pagani I."/>
            <person name="Brambilla E.-M."/>
            <person name="Klenk H.-P."/>
            <person name="Woyke T."/>
        </authorList>
    </citation>
    <scope>NUCLEOTIDE SEQUENCE [LARGE SCALE GENOMIC DNA]</scope>
    <source>
        <strain evidence="12 13">NA-134</strain>
    </source>
</reference>
<dbReference type="Proteomes" id="UP000002791">
    <property type="component" value="Chromosome"/>
</dbReference>
<dbReference type="PRINTS" id="PR00162">
    <property type="entry name" value="RIESKE"/>
</dbReference>
<comment type="function">
    <text evidence="1">Iron-sulfur subunit of the cytochrome bc1 complex, an essential component of the respiratory electron transport chain required for ATP synthesis. The bc1 complex catalyzes the oxidation of menaquinol and the reduction of cytochrome c in the respiratory chain. The bc1 complex operates through a Q-cycle mechanism that couples electron transfer to generation of the proton gradient that drives ATP synthesis.</text>
</comment>
<evidence type="ECO:0000256" key="2">
    <source>
        <dbReference type="ARBA" id="ARBA00015816"/>
    </source>
</evidence>
<dbReference type="InterPro" id="IPR005805">
    <property type="entry name" value="Rieske_Fe-S_prot_C"/>
</dbReference>
<dbReference type="RefSeq" id="WP_005455640.1">
    <property type="nucleotide sequence ID" value="NZ_CM001440.1"/>
</dbReference>
<dbReference type="Pfam" id="PF00355">
    <property type="entry name" value="Rieske"/>
    <property type="match status" value="1"/>
</dbReference>
<name>H5XJN2_9PSEU</name>
<keyword evidence="12" id="KW-0223">Dioxygenase</keyword>
<keyword evidence="12" id="KW-0560">Oxidoreductase</keyword>
<dbReference type="STRING" id="882082.SaccyDRAFT_1904"/>
<dbReference type="OrthoDB" id="25106at2"/>
<dbReference type="InterPro" id="IPR006311">
    <property type="entry name" value="TAT_signal"/>
</dbReference>
<keyword evidence="4" id="KW-0479">Metal-binding</keyword>